<feature type="compositionally biased region" description="Pro residues" evidence="19">
    <location>
        <begin position="86"/>
        <end position="103"/>
    </location>
</feature>
<evidence type="ECO:0000256" key="11">
    <source>
        <dbReference type="ARBA" id="ARBA00022844"/>
    </source>
</evidence>
<dbReference type="InterPro" id="IPR003224">
    <property type="entry name" value="Z_RING_Znf"/>
</dbReference>
<protein>
    <recommendedName>
        <fullName evidence="17">RING finger protein Z</fullName>
        <shortName evidence="17">Protein Z</shortName>
    </recommendedName>
    <alternativeName>
        <fullName evidence="17">Zinc-binding protein</fullName>
    </alternativeName>
</protein>
<evidence type="ECO:0000256" key="15">
    <source>
        <dbReference type="ARBA" id="ARBA00023288"/>
    </source>
</evidence>
<dbReference type="InterPro" id="IPR038485">
    <property type="entry name" value="Z_RING-type_Znf_sf"/>
</dbReference>
<dbReference type="InterPro" id="IPR024183">
    <property type="entry name" value="RING_finger_Z_arenaviridae"/>
</dbReference>
<keyword evidence="8" id="KW-0479">Metal-binding</keyword>
<dbReference type="GO" id="GO:0044220">
    <property type="term" value="C:host cell perinuclear region of cytoplasm"/>
    <property type="evidence" value="ECO:0007669"/>
    <property type="project" value="UniProtKB-SubCell"/>
</dbReference>
<evidence type="ECO:0000256" key="9">
    <source>
        <dbReference type="ARBA" id="ARBA00022771"/>
    </source>
</evidence>
<feature type="domain" description="RING finger protein Z zinc finger" evidence="20">
    <location>
        <begin position="32"/>
        <end position="80"/>
    </location>
</feature>
<evidence type="ECO:0000256" key="3">
    <source>
        <dbReference type="ARBA" id="ARBA00022511"/>
    </source>
</evidence>
<keyword evidence="10" id="KW-0862">Zinc</keyword>
<dbReference type="GO" id="GO:0008270">
    <property type="term" value="F:zinc ion binding"/>
    <property type="evidence" value="ECO:0007669"/>
    <property type="project" value="UniProtKB-UniRule"/>
</dbReference>
<comment type="similarity">
    <text evidence="1 17">Belongs to the arenaviridae Z protein family.</text>
</comment>
<dbReference type="GO" id="GO:0044423">
    <property type="term" value="C:virion component"/>
    <property type="evidence" value="ECO:0007669"/>
    <property type="project" value="UniProtKB-KW"/>
</dbReference>
<keyword evidence="5 17" id="KW-1188">Viral release from host cell</keyword>
<keyword evidence="15" id="KW-0449">Lipoprotein</keyword>
<dbReference type="KEGG" id="vg:8250715"/>
<name>C6ZK02_MOPEI</name>
<evidence type="ECO:0000256" key="10">
    <source>
        <dbReference type="ARBA" id="ARBA00022833"/>
    </source>
</evidence>
<evidence type="ECO:0000256" key="4">
    <source>
        <dbReference type="ARBA" id="ARBA00022581"/>
    </source>
</evidence>
<dbReference type="PIRSF" id="PIRSF004030">
    <property type="entry name" value="Z_ArenaV"/>
    <property type="match status" value="1"/>
</dbReference>
<feature type="region of interest" description="Disordered" evidence="19">
    <location>
        <begin position="1"/>
        <end position="33"/>
    </location>
</feature>
<dbReference type="Gene3D" id="3.30.160.310">
    <property type="match status" value="1"/>
</dbReference>
<keyword evidence="11 17" id="KW-0946">Virion</keyword>
<dbReference type="SUPFAM" id="SSF57850">
    <property type="entry name" value="RING/U-box"/>
    <property type="match status" value="1"/>
</dbReference>
<evidence type="ECO:0000256" key="12">
    <source>
        <dbReference type="ARBA" id="ARBA00022870"/>
    </source>
</evidence>
<dbReference type="GO" id="GO:0003723">
    <property type="term" value="F:RNA binding"/>
    <property type="evidence" value="ECO:0007669"/>
    <property type="project" value="UniProtKB-UniRule"/>
</dbReference>
<keyword evidence="6 17" id="KW-1198">Viral budding</keyword>
<evidence type="ECO:0000256" key="8">
    <source>
        <dbReference type="ARBA" id="ARBA00022723"/>
    </source>
</evidence>
<keyword evidence="9" id="KW-0863">Zinc-finger</keyword>
<gene>
    <name evidence="21" type="primary">Z</name>
</gene>
<organism evidence="21 22">
    <name type="scientific">Morogoro mammarenavirus</name>
    <dbReference type="NCBI Taxonomy" id="573900"/>
    <lineage>
        <taxon>Viruses</taxon>
        <taxon>Riboviria</taxon>
        <taxon>Orthornavirae</taxon>
        <taxon>Negarnaviricota</taxon>
        <taxon>Polyploviricotina</taxon>
        <taxon>Bunyaviricetes</taxon>
        <taxon>Hareavirales</taxon>
        <taxon>Arenaviridae</taxon>
        <taxon>Mammarenavirus</taxon>
        <taxon>Mopeia virus</taxon>
    </lineage>
</organism>
<evidence type="ECO:0000313" key="22">
    <source>
        <dbReference type="Proteomes" id="UP000128721"/>
    </source>
</evidence>
<evidence type="ECO:0000256" key="7">
    <source>
        <dbReference type="ARBA" id="ARBA00022707"/>
    </source>
</evidence>
<feature type="lipid moiety-binding region" description="N-myristoyl glycine; by host" evidence="18">
    <location>
        <position position="2"/>
    </location>
</feature>
<evidence type="ECO:0000259" key="20">
    <source>
        <dbReference type="Pfam" id="PF03854"/>
    </source>
</evidence>
<keyword evidence="4 17" id="KW-0945">Host-virus interaction</keyword>
<evidence type="ECO:0000256" key="6">
    <source>
        <dbReference type="ARBA" id="ARBA00022637"/>
    </source>
</evidence>
<evidence type="ECO:0000256" key="5">
    <source>
        <dbReference type="ARBA" id="ARBA00022612"/>
    </source>
</evidence>
<evidence type="ECO:0000256" key="14">
    <source>
        <dbReference type="ARBA" id="ARBA00023200"/>
    </source>
</evidence>
<feature type="compositionally biased region" description="Basic and acidic residues" evidence="19">
    <location>
        <begin position="9"/>
        <end position="21"/>
    </location>
</feature>
<sequence length="103" mass="11760">MGKSQSKATLRERESSPRENRQPIIPDARGTGPEFCKSCWFERRGLVRCHDHYLCLNCLTLLLTVSNRCPLCKHSLPQRLELHPQPTAPPEAMPSQQPPPYQP</sequence>
<keyword evidence="12 17" id="KW-1043">Host membrane</keyword>
<accession>C6ZK02</accession>
<dbReference type="GO" id="GO:0039702">
    <property type="term" value="P:viral budding via host ESCRT complex"/>
    <property type="evidence" value="ECO:0007669"/>
    <property type="project" value="UniProtKB-UniRule"/>
</dbReference>
<dbReference type="Pfam" id="PF03854">
    <property type="entry name" value="zf-P11"/>
    <property type="match status" value="1"/>
</dbReference>
<evidence type="ECO:0000256" key="2">
    <source>
        <dbReference type="ARBA" id="ARBA00022462"/>
    </source>
</evidence>
<comment type="function">
    <text evidence="16">Plays a crucial role in virion assembly and budding. Expressed late in the virus life cycle, it acts as an inhibitor of viral transcription and RNA synthesis by interacting with the viral polymerase L. Presumably recruits the NP encapsidated genome to cellular membranes at budding sites via direct interaction with NP. Plays critical roles in the final steps of viral release by interacting with host TSG101, a member of the vacuolar protein-sorting pathway and using other cellular host proteins involved in vesicle formation pathway. The budding of the virus progeny occurs after association of protein Z with the viral glycoprotein complex SSP-GP1-GP2 at the cell periphery, step that requires myristoylation of protein Z. Also selectively represses protein production by associating with host eIF4E. In cell-based minigenome assay, has an inhibitory effect on the ribonucleoprotein machinery (vRNP), which is responsible for the replication and transcription of the viral genome.</text>
</comment>
<dbReference type="GO" id="GO:0020002">
    <property type="term" value="C:host cell plasma membrane"/>
    <property type="evidence" value="ECO:0007669"/>
    <property type="project" value="UniProtKB-SubCell"/>
</dbReference>
<keyword evidence="7 18" id="KW-0519">Myristate</keyword>
<dbReference type="Proteomes" id="UP000128721">
    <property type="component" value="Genome"/>
</dbReference>
<dbReference type="GO" id="GO:0046761">
    <property type="term" value="P:viral budding from plasma membrane"/>
    <property type="evidence" value="ECO:0007669"/>
    <property type="project" value="UniProtKB-UniRule"/>
</dbReference>
<keyword evidence="14 17" id="KW-1035">Host cytoplasm</keyword>
<dbReference type="EMBL" id="EU914104">
    <property type="protein sequence ID" value="ACJ24975.1"/>
    <property type="molecule type" value="Genomic_RNA"/>
</dbReference>
<evidence type="ECO:0000256" key="13">
    <source>
        <dbReference type="ARBA" id="ARBA00023136"/>
    </source>
</evidence>
<dbReference type="GO" id="GO:0016020">
    <property type="term" value="C:membrane"/>
    <property type="evidence" value="ECO:0007669"/>
    <property type="project" value="UniProtKB-UniRule"/>
</dbReference>
<feature type="region of interest" description="Disordered" evidence="19">
    <location>
        <begin position="81"/>
        <end position="103"/>
    </location>
</feature>
<evidence type="ECO:0000256" key="19">
    <source>
        <dbReference type="SAM" id="MobiDB-lite"/>
    </source>
</evidence>
<dbReference type="RefSeq" id="YP_003090216.1">
    <property type="nucleotide sequence ID" value="NC_013058.1"/>
</dbReference>
<evidence type="ECO:0000313" key="21">
    <source>
        <dbReference type="EMBL" id="ACJ24975.1"/>
    </source>
</evidence>
<proteinExistence type="inferred from homology"/>
<evidence type="ECO:0000256" key="17">
    <source>
        <dbReference type="PIRNR" id="PIRNR004030"/>
    </source>
</evidence>
<keyword evidence="2 17" id="KW-1187">Viral budding via the host ESCRT complexes</keyword>
<reference evidence="21 22" key="1">
    <citation type="journal article" date="2009" name="Emerg. Infect. Dis.">
        <title>Mopeia virus-related arenavirus in natal multimammate mice, Morogoro, Tanzania.</title>
        <authorList>
            <person name="Gunther S."/>
            <person name="Hoofd G."/>
            <person name="Charrel R."/>
            <person name="Roser C."/>
            <person name="Becker-Ziaja B."/>
            <person name="Lloyd G."/>
            <person name="Sabuni C."/>
            <person name="Verhagen R."/>
            <person name="van der Groen G."/>
            <person name="Kennis J."/>
            <person name="Katakweba A."/>
            <person name="Machang'u R."/>
            <person name="Makundi R."/>
            <person name="Leirs H."/>
        </authorList>
    </citation>
    <scope>NUCLEOTIDE SEQUENCE [LARGE SCALE GENOMIC DNA]</scope>
    <source>
        <strain evidence="21">3017/2004</strain>
    </source>
</reference>
<evidence type="ECO:0000256" key="16">
    <source>
        <dbReference type="ARBA" id="ARBA00093315"/>
    </source>
</evidence>
<evidence type="ECO:0000256" key="1">
    <source>
        <dbReference type="ARBA" id="ARBA00005503"/>
    </source>
</evidence>
<keyword evidence="3 17" id="KW-1032">Host cell membrane</keyword>
<dbReference type="OrthoDB" id="23344at10239"/>
<keyword evidence="13 17" id="KW-0472">Membrane</keyword>
<evidence type="ECO:0000256" key="18">
    <source>
        <dbReference type="PIRSR" id="PIRSR004030-1"/>
    </source>
</evidence>
<comment type="subcellular location">
    <subcellularLocation>
        <location evidence="17">Virion</location>
    </subcellularLocation>
    <subcellularLocation>
        <location evidence="17">Host cytoplasm</location>
        <location evidence="17">Host perinuclear region</location>
    </subcellularLocation>
    <subcellularLocation>
        <location evidence="17">Host cell membrane</location>
    </subcellularLocation>
    <text evidence="17">Mainly perinuclear. During budding, associates at the inner side of the plasma membrane of infected cells.</text>
</comment>